<accession>A0A7Y9IZL2</accession>
<dbReference type="InterPro" id="IPR052538">
    <property type="entry name" value="Flavonoid_dioxygenase-like"/>
</dbReference>
<dbReference type="EMBL" id="JACBYR010000003">
    <property type="protein sequence ID" value="NYE85881.1"/>
    <property type="molecule type" value="Genomic_DNA"/>
</dbReference>
<name>A0A7Y9IZL2_9BURK</name>
<dbReference type="PANTHER" id="PTHR43346">
    <property type="entry name" value="LIGAND BINDING DOMAIN PROTEIN, PUTATIVE (AFU_ORTHOLOGUE AFUA_6G14370)-RELATED"/>
    <property type="match status" value="1"/>
</dbReference>
<dbReference type="PANTHER" id="PTHR43346:SF1">
    <property type="entry name" value="QUERCETIN 2,3-DIOXYGENASE-RELATED"/>
    <property type="match status" value="1"/>
</dbReference>
<dbReference type="SUPFAM" id="SSF51182">
    <property type="entry name" value="RmlC-like cupins"/>
    <property type="match status" value="1"/>
</dbReference>
<evidence type="ECO:0000313" key="3">
    <source>
        <dbReference type="Proteomes" id="UP000542125"/>
    </source>
</evidence>
<dbReference type="Pfam" id="PF07883">
    <property type="entry name" value="Cupin_2"/>
    <property type="match status" value="1"/>
</dbReference>
<dbReference type="CDD" id="cd06987">
    <property type="entry name" value="cupin_MAE_RS03005"/>
    <property type="match status" value="1"/>
</dbReference>
<dbReference type="InterPro" id="IPR014710">
    <property type="entry name" value="RmlC-like_jellyroll"/>
</dbReference>
<dbReference type="Gene3D" id="2.60.120.10">
    <property type="entry name" value="Jelly Rolls"/>
    <property type="match status" value="1"/>
</dbReference>
<evidence type="ECO:0000313" key="2">
    <source>
        <dbReference type="EMBL" id="NYE85881.1"/>
    </source>
</evidence>
<evidence type="ECO:0000259" key="1">
    <source>
        <dbReference type="Pfam" id="PF07883"/>
    </source>
</evidence>
<dbReference type="AlphaFoldDB" id="A0A7Y9IZL2"/>
<dbReference type="Proteomes" id="UP000542125">
    <property type="component" value="Unassembled WGS sequence"/>
</dbReference>
<comment type="caution">
    <text evidence="2">The sequence shown here is derived from an EMBL/GenBank/DDBJ whole genome shotgun (WGS) entry which is preliminary data.</text>
</comment>
<dbReference type="InterPro" id="IPR011051">
    <property type="entry name" value="RmlC_Cupin_sf"/>
</dbReference>
<keyword evidence="3" id="KW-1185">Reference proteome</keyword>
<reference evidence="2 3" key="1">
    <citation type="submission" date="2020-07" db="EMBL/GenBank/DDBJ databases">
        <title>Genomic Encyclopedia of Type Strains, Phase IV (KMG-V): Genome sequencing to study the core and pangenomes of soil and plant-associated prokaryotes.</title>
        <authorList>
            <person name="Whitman W."/>
        </authorList>
    </citation>
    <scope>NUCLEOTIDE SEQUENCE [LARGE SCALE GENOMIC DNA]</scope>
    <source>
        <strain evidence="2 3">SAS40</strain>
    </source>
</reference>
<gene>
    <name evidence="2" type="ORF">FHW18_005200</name>
</gene>
<sequence>MNVPAAIKKSMGACPAFRISSGDTNYFALVFDREGEDCDLVAVVEIFEPGGRTPPNGHLRAHEMFFVLEGEGDAYANGECTRIAKGDALMIKPGTAHAIENVGAGKLYCLTVMVPDEDFAALIRSGTPVKLQEDDLRVLGGLR</sequence>
<protein>
    <submittedName>
        <fullName evidence="2">Mannose-6-phosphate isomerase-like protein (Cupin superfamily)</fullName>
    </submittedName>
</protein>
<proteinExistence type="predicted"/>
<organism evidence="2 3">
    <name type="scientific">Pigmentiphaga litoralis</name>
    <dbReference type="NCBI Taxonomy" id="516702"/>
    <lineage>
        <taxon>Bacteria</taxon>
        <taxon>Pseudomonadati</taxon>
        <taxon>Pseudomonadota</taxon>
        <taxon>Betaproteobacteria</taxon>
        <taxon>Burkholderiales</taxon>
        <taxon>Alcaligenaceae</taxon>
        <taxon>Pigmentiphaga</taxon>
    </lineage>
</organism>
<dbReference type="GO" id="GO:0016853">
    <property type="term" value="F:isomerase activity"/>
    <property type="evidence" value="ECO:0007669"/>
    <property type="project" value="UniProtKB-KW"/>
</dbReference>
<dbReference type="RefSeq" id="WP_179590364.1">
    <property type="nucleotide sequence ID" value="NZ_JACBYR010000003.1"/>
</dbReference>
<keyword evidence="2" id="KW-0413">Isomerase</keyword>
<feature type="domain" description="Cupin type-2" evidence="1">
    <location>
        <begin position="44"/>
        <end position="112"/>
    </location>
</feature>
<dbReference type="InterPro" id="IPR013096">
    <property type="entry name" value="Cupin_2"/>
</dbReference>